<protein>
    <submittedName>
        <fullName evidence="1">Uncharacterized protein</fullName>
    </submittedName>
</protein>
<organism evidence="1 2">
    <name type="scientific">Brevundimonas basaltis</name>
    <dbReference type="NCBI Taxonomy" id="472166"/>
    <lineage>
        <taxon>Bacteria</taxon>
        <taxon>Pseudomonadati</taxon>
        <taxon>Pseudomonadota</taxon>
        <taxon>Alphaproteobacteria</taxon>
        <taxon>Caulobacterales</taxon>
        <taxon>Caulobacteraceae</taxon>
        <taxon>Brevundimonas</taxon>
    </lineage>
</organism>
<dbReference type="AlphaFoldDB" id="A0A7W8HWQ6"/>
<accession>A0A7W8HWQ6</accession>
<keyword evidence="2" id="KW-1185">Reference proteome</keyword>
<gene>
    <name evidence="1" type="ORF">HNQ67_000814</name>
</gene>
<reference evidence="1 2" key="1">
    <citation type="submission" date="2020-08" db="EMBL/GenBank/DDBJ databases">
        <title>Genomic Encyclopedia of Type Strains, Phase IV (KMG-IV): sequencing the most valuable type-strain genomes for metagenomic binning, comparative biology and taxonomic classification.</title>
        <authorList>
            <person name="Goeker M."/>
        </authorList>
    </citation>
    <scope>NUCLEOTIDE SEQUENCE [LARGE SCALE GENOMIC DNA]</scope>
    <source>
        <strain evidence="1 2">DSM 25335</strain>
    </source>
</reference>
<dbReference type="Proteomes" id="UP000566663">
    <property type="component" value="Unassembled WGS sequence"/>
</dbReference>
<dbReference type="EMBL" id="JACHFZ010000001">
    <property type="protein sequence ID" value="MBB5291318.1"/>
    <property type="molecule type" value="Genomic_DNA"/>
</dbReference>
<evidence type="ECO:0000313" key="1">
    <source>
        <dbReference type="EMBL" id="MBB5291318.1"/>
    </source>
</evidence>
<name>A0A7W8HWQ6_9CAUL</name>
<evidence type="ECO:0000313" key="2">
    <source>
        <dbReference type="Proteomes" id="UP000566663"/>
    </source>
</evidence>
<sequence length="29" mass="3290">MRDVDGVTSLLTDPQHKRRPVVLIEDDAL</sequence>
<comment type="caution">
    <text evidence="1">The sequence shown here is derived from an EMBL/GenBank/DDBJ whole genome shotgun (WGS) entry which is preliminary data.</text>
</comment>
<proteinExistence type="predicted"/>